<keyword evidence="4" id="KW-1185">Reference proteome</keyword>
<feature type="transmembrane region" description="Helical" evidence="2">
    <location>
        <begin position="21"/>
        <end position="41"/>
    </location>
</feature>
<keyword evidence="2" id="KW-1133">Transmembrane helix</keyword>
<dbReference type="AlphaFoldDB" id="A0A5C6EBG3"/>
<keyword evidence="2" id="KW-0472">Membrane</keyword>
<accession>A0A5C6EBG3</accession>
<feature type="region of interest" description="Disordered" evidence="1">
    <location>
        <begin position="97"/>
        <end position="122"/>
    </location>
</feature>
<protein>
    <submittedName>
        <fullName evidence="3">Uncharacterized protein</fullName>
    </submittedName>
</protein>
<name>A0A5C6EBG3_9BACT</name>
<comment type="caution">
    <text evidence="3">The sequence shown here is derived from an EMBL/GenBank/DDBJ whole genome shotgun (WGS) entry which is preliminary data.</text>
</comment>
<evidence type="ECO:0000313" key="3">
    <source>
        <dbReference type="EMBL" id="TWU45794.1"/>
    </source>
</evidence>
<gene>
    <name evidence="3" type="ORF">Q31b_09700</name>
</gene>
<keyword evidence="2" id="KW-0812">Transmembrane</keyword>
<organism evidence="3 4">
    <name type="scientific">Novipirellula aureliae</name>
    <dbReference type="NCBI Taxonomy" id="2527966"/>
    <lineage>
        <taxon>Bacteria</taxon>
        <taxon>Pseudomonadati</taxon>
        <taxon>Planctomycetota</taxon>
        <taxon>Planctomycetia</taxon>
        <taxon>Pirellulales</taxon>
        <taxon>Pirellulaceae</taxon>
        <taxon>Novipirellula</taxon>
    </lineage>
</organism>
<proteinExistence type="predicted"/>
<evidence type="ECO:0000256" key="1">
    <source>
        <dbReference type="SAM" id="MobiDB-lite"/>
    </source>
</evidence>
<reference evidence="3 4" key="1">
    <citation type="submission" date="2019-02" db="EMBL/GenBank/DDBJ databases">
        <title>Deep-cultivation of Planctomycetes and their phenomic and genomic characterization uncovers novel biology.</title>
        <authorList>
            <person name="Wiegand S."/>
            <person name="Jogler M."/>
            <person name="Boedeker C."/>
            <person name="Pinto D."/>
            <person name="Vollmers J."/>
            <person name="Rivas-Marin E."/>
            <person name="Kohn T."/>
            <person name="Peeters S.H."/>
            <person name="Heuer A."/>
            <person name="Rast P."/>
            <person name="Oberbeckmann S."/>
            <person name="Bunk B."/>
            <person name="Jeske O."/>
            <person name="Meyerdierks A."/>
            <person name="Storesund J.E."/>
            <person name="Kallscheuer N."/>
            <person name="Luecker S."/>
            <person name="Lage O.M."/>
            <person name="Pohl T."/>
            <person name="Merkel B.J."/>
            <person name="Hornburger P."/>
            <person name="Mueller R.-W."/>
            <person name="Bruemmer F."/>
            <person name="Labrenz M."/>
            <person name="Spormann A.M."/>
            <person name="Op Den Camp H."/>
            <person name="Overmann J."/>
            <person name="Amann R."/>
            <person name="Jetten M.S.M."/>
            <person name="Mascher T."/>
            <person name="Medema M.H."/>
            <person name="Devos D.P."/>
            <person name="Kaster A.-K."/>
            <person name="Ovreas L."/>
            <person name="Rohde M."/>
            <person name="Galperin M.Y."/>
            <person name="Jogler C."/>
        </authorList>
    </citation>
    <scope>NUCLEOTIDE SEQUENCE [LARGE SCALE GENOMIC DNA]</scope>
    <source>
        <strain evidence="3 4">Q31b</strain>
    </source>
</reference>
<dbReference type="EMBL" id="SJPY01000001">
    <property type="protein sequence ID" value="TWU45794.1"/>
    <property type="molecule type" value="Genomic_DNA"/>
</dbReference>
<evidence type="ECO:0000256" key="2">
    <source>
        <dbReference type="SAM" id="Phobius"/>
    </source>
</evidence>
<evidence type="ECO:0000313" key="4">
    <source>
        <dbReference type="Proteomes" id="UP000315471"/>
    </source>
</evidence>
<dbReference type="Proteomes" id="UP000315471">
    <property type="component" value="Unassembled WGS sequence"/>
</dbReference>
<feature type="compositionally biased region" description="Polar residues" evidence="1">
    <location>
        <begin position="97"/>
        <end position="112"/>
    </location>
</feature>
<sequence length="182" mass="19739">MSWADFVIYRWNPLLKSSRILTVYLSLAALLFGNVAGWVHVGCSAHPGCSGHPTGCCRAKLDDACETFEDDSCQHSCCHHDHADACHSETLAHSDESASTDWQTGANKQSSDPDSEAPVDHHDSDRCSICQNFFASRHAVALASDVAWVQLLTGGLEVVLVDDLFVPNHRSSIHSVRGPPSV</sequence>